<keyword evidence="3" id="KW-0732">Signal</keyword>
<comment type="similarity">
    <text evidence="1">Belongs to the bacterial solute-binding protein 7 family.</text>
</comment>
<dbReference type="Pfam" id="PF03480">
    <property type="entry name" value="DctP"/>
    <property type="match status" value="1"/>
</dbReference>
<keyword evidence="2" id="KW-0813">Transport</keyword>
<reference evidence="5" key="1">
    <citation type="submission" date="2018-01" db="EMBL/GenBank/DDBJ databases">
        <authorList>
            <person name="Regsiter A."/>
            <person name="William W."/>
        </authorList>
    </citation>
    <scope>NUCLEOTIDE SEQUENCE</scope>
    <source>
        <strain evidence="5">TRIP AH-1</strain>
    </source>
</reference>
<dbReference type="AlphaFoldDB" id="A0A445N2I4"/>
<evidence type="ECO:0000256" key="1">
    <source>
        <dbReference type="ARBA" id="ARBA00009023"/>
    </source>
</evidence>
<keyword evidence="4" id="KW-0175">Coiled coil</keyword>
<organism evidence="5">
    <name type="scientific">uncultured Desulfobacterium sp</name>
    <dbReference type="NCBI Taxonomy" id="201089"/>
    <lineage>
        <taxon>Bacteria</taxon>
        <taxon>Pseudomonadati</taxon>
        <taxon>Thermodesulfobacteriota</taxon>
        <taxon>Desulfobacteria</taxon>
        <taxon>Desulfobacterales</taxon>
        <taxon>Desulfobacteriaceae</taxon>
        <taxon>Desulfobacterium</taxon>
        <taxon>environmental samples</taxon>
    </lineage>
</organism>
<dbReference type="EMBL" id="OJIN01000223">
    <property type="protein sequence ID" value="SPD75914.1"/>
    <property type="molecule type" value="Genomic_DNA"/>
</dbReference>
<sequence>MICFCKVKPFEMPLLLSLLLIFLFLMLIPTQSKALEPQYLIKFATVAPEGSTWVRQMEALDKDLRTKSNGRLGFRIYAGGIAGDELDTLKKIRIGQIHCTGFSGVGFGQILPMVRVLDLPFLFNDYNEVGLVHSRMRPFFADQFRKNGFELLAWSEVGDVYLFSKKPVSNIADLSGCKVWVWAGDPIAKETFAAMGINPIPLAITDVTTGINTGMIDTVYAPPLGALALQWYTSMKYMLQLPIVHSTGAVLIARKYFDSLPSELSTLLSKETERAMAELTVELRKQNDEAIKVIRESGVTITPAPTGDSLREFKDIHDKVAKKLEGTIYPRDVLDMIYRLLKKNQ</sequence>
<dbReference type="InterPro" id="IPR018389">
    <property type="entry name" value="DctP_fam"/>
</dbReference>
<evidence type="ECO:0000256" key="4">
    <source>
        <dbReference type="SAM" id="Coils"/>
    </source>
</evidence>
<dbReference type="CDD" id="cd13670">
    <property type="entry name" value="PBP2_TRAP_Tp0957_like"/>
    <property type="match status" value="1"/>
</dbReference>
<dbReference type="PANTHER" id="PTHR33376:SF7">
    <property type="entry name" value="C4-DICARBOXYLATE-BINDING PROTEIN DCTB"/>
    <property type="match status" value="1"/>
</dbReference>
<accession>A0A445N2I4</accession>
<evidence type="ECO:0000313" key="5">
    <source>
        <dbReference type="EMBL" id="SPD75914.1"/>
    </source>
</evidence>
<proteinExistence type="inferred from homology"/>
<name>A0A445N2I4_9BACT</name>
<dbReference type="NCBIfam" id="NF037995">
    <property type="entry name" value="TRAP_S1"/>
    <property type="match status" value="1"/>
</dbReference>
<protein>
    <submittedName>
        <fullName evidence="5">Putative TRAP dicarboxylate transporter-DctP subunit</fullName>
    </submittedName>
</protein>
<dbReference type="PANTHER" id="PTHR33376">
    <property type="match status" value="1"/>
</dbReference>
<gene>
    <name evidence="5" type="ORF">PITCH_A780044</name>
</gene>
<dbReference type="InterPro" id="IPR038404">
    <property type="entry name" value="TRAP_DctP_sf"/>
</dbReference>
<feature type="coiled-coil region" evidence="4">
    <location>
        <begin position="269"/>
        <end position="296"/>
    </location>
</feature>
<dbReference type="GO" id="GO:0055085">
    <property type="term" value="P:transmembrane transport"/>
    <property type="evidence" value="ECO:0007669"/>
    <property type="project" value="InterPro"/>
</dbReference>
<evidence type="ECO:0000256" key="3">
    <source>
        <dbReference type="ARBA" id="ARBA00022729"/>
    </source>
</evidence>
<evidence type="ECO:0000256" key="2">
    <source>
        <dbReference type="ARBA" id="ARBA00022448"/>
    </source>
</evidence>
<dbReference type="Gene3D" id="3.40.190.170">
    <property type="entry name" value="Bacterial extracellular solute-binding protein, family 7"/>
    <property type="match status" value="1"/>
</dbReference>